<dbReference type="Proteomes" id="UP001151760">
    <property type="component" value="Unassembled WGS sequence"/>
</dbReference>
<evidence type="ECO:0008006" key="4">
    <source>
        <dbReference type="Google" id="ProtNLM"/>
    </source>
</evidence>
<protein>
    <recommendedName>
        <fullName evidence="4">Xylulose kinase-1</fullName>
    </recommendedName>
</protein>
<reference evidence="2" key="2">
    <citation type="submission" date="2022-01" db="EMBL/GenBank/DDBJ databases">
        <authorList>
            <person name="Yamashiro T."/>
            <person name="Shiraishi A."/>
            <person name="Satake H."/>
            <person name="Nakayama K."/>
        </authorList>
    </citation>
    <scope>NUCLEOTIDE SEQUENCE</scope>
</reference>
<proteinExistence type="predicted"/>
<sequence length="160" mass="18128">MLQIFSQRPLMLADLTFWLLALDYLIFIDVFVRVMIDEAGFGAARQKTEENAEFHQIVDFLTTSSIHYALTASPTIYASYIEQFWNTANSQTVNGVKQIHAIVDGKTVVISESSVMSDLHFNYEDGITCLTNIAIFENLELIGYESDSEKHTFQKALFSP</sequence>
<evidence type="ECO:0000313" key="2">
    <source>
        <dbReference type="EMBL" id="GJT21397.1"/>
    </source>
</evidence>
<keyword evidence="1" id="KW-0472">Membrane</keyword>
<keyword evidence="3" id="KW-1185">Reference proteome</keyword>
<reference evidence="2" key="1">
    <citation type="journal article" date="2022" name="Int. J. Mol. Sci.">
        <title>Draft Genome of Tanacetum Coccineum: Genomic Comparison of Closely Related Tanacetum-Family Plants.</title>
        <authorList>
            <person name="Yamashiro T."/>
            <person name="Shiraishi A."/>
            <person name="Nakayama K."/>
            <person name="Satake H."/>
        </authorList>
    </citation>
    <scope>NUCLEOTIDE SEQUENCE</scope>
</reference>
<keyword evidence="1" id="KW-0812">Transmembrane</keyword>
<evidence type="ECO:0000313" key="3">
    <source>
        <dbReference type="Proteomes" id="UP001151760"/>
    </source>
</evidence>
<accession>A0ABQ5C4P7</accession>
<keyword evidence="1" id="KW-1133">Transmembrane helix</keyword>
<dbReference type="EMBL" id="BQNB010013884">
    <property type="protein sequence ID" value="GJT21397.1"/>
    <property type="molecule type" value="Genomic_DNA"/>
</dbReference>
<organism evidence="2 3">
    <name type="scientific">Tanacetum coccineum</name>
    <dbReference type="NCBI Taxonomy" id="301880"/>
    <lineage>
        <taxon>Eukaryota</taxon>
        <taxon>Viridiplantae</taxon>
        <taxon>Streptophyta</taxon>
        <taxon>Embryophyta</taxon>
        <taxon>Tracheophyta</taxon>
        <taxon>Spermatophyta</taxon>
        <taxon>Magnoliopsida</taxon>
        <taxon>eudicotyledons</taxon>
        <taxon>Gunneridae</taxon>
        <taxon>Pentapetalae</taxon>
        <taxon>asterids</taxon>
        <taxon>campanulids</taxon>
        <taxon>Asterales</taxon>
        <taxon>Asteraceae</taxon>
        <taxon>Asteroideae</taxon>
        <taxon>Anthemideae</taxon>
        <taxon>Anthemidinae</taxon>
        <taxon>Tanacetum</taxon>
    </lineage>
</organism>
<name>A0ABQ5C4P7_9ASTR</name>
<feature type="transmembrane region" description="Helical" evidence="1">
    <location>
        <begin position="15"/>
        <end position="36"/>
    </location>
</feature>
<evidence type="ECO:0000256" key="1">
    <source>
        <dbReference type="SAM" id="Phobius"/>
    </source>
</evidence>
<gene>
    <name evidence="2" type="ORF">Tco_0891334</name>
</gene>
<comment type="caution">
    <text evidence="2">The sequence shown here is derived from an EMBL/GenBank/DDBJ whole genome shotgun (WGS) entry which is preliminary data.</text>
</comment>